<dbReference type="Pfam" id="PF02687">
    <property type="entry name" value="FtsX"/>
    <property type="match status" value="1"/>
</dbReference>
<organism evidence="16 17">
    <name type="scientific">Chelatococcus asaccharovorans</name>
    <dbReference type="NCBI Taxonomy" id="28210"/>
    <lineage>
        <taxon>Bacteria</taxon>
        <taxon>Pseudomonadati</taxon>
        <taxon>Pseudomonadota</taxon>
        <taxon>Alphaproteobacteria</taxon>
        <taxon>Hyphomicrobiales</taxon>
        <taxon>Chelatococcaceae</taxon>
        <taxon>Chelatococcus</taxon>
    </lineage>
</organism>
<evidence type="ECO:0000256" key="3">
    <source>
        <dbReference type="ARBA" id="ARBA00022475"/>
    </source>
</evidence>
<keyword evidence="9 14" id="KW-1133">Transmembrane helix</keyword>
<evidence type="ECO:0000313" key="17">
    <source>
        <dbReference type="Proteomes" id="UP000248021"/>
    </source>
</evidence>
<evidence type="ECO:0000256" key="11">
    <source>
        <dbReference type="ARBA" id="ARBA00023251"/>
    </source>
</evidence>
<dbReference type="GO" id="GO:0005524">
    <property type="term" value="F:ATP binding"/>
    <property type="evidence" value="ECO:0007669"/>
    <property type="project" value="UniProtKB-KW"/>
</dbReference>
<dbReference type="InterPro" id="IPR003838">
    <property type="entry name" value="ABC3_permease_C"/>
</dbReference>
<keyword evidence="8" id="KW-1278">Translocase</keyword>
<name>A0A2V3U902_9HYPH</name>
<dbReference type="PANTHER" id="PTHR30572">
    <property type="entry name" value="MEMBRANE COMPONENT OF TRANSPORTER-RELATED"/>
    <property type="match status" value="1"/>
</dbReference>
<feature type="domain" description="ABC transporter" evidence="15">
    <location>
        <begin position="22"/>
        <end position="262"/>
    </location>
</feature>
<sequence length="667" mass="70387">MNAEPDPHQPRAKPEGIVQPLIALEDITKVYVTEGGVRAEALKGISLTIYPGEFVAIVGSSGSGKSSLMNILGCLDRPTSGRYRFAGRDVEDLSRDELAQLRRHEFGFVFQSYNLIANATAVENVEIPAIYAGRPAAERHEAAETILTDLGLGERLHHLPNQLSGGQQQRVSIARALMNDGRVILADEPTGALDSKSGQQLLDLMKRLSDEGRTIILITHDRSVAAQTRRVVEIQDGRILSDTGNDFASLDHAALHGLAAHPAPEMSHAAGQMAEAAKMAMRALGTNPFRTVLTLLGIMIGVASVIAMLAVGEGAKQNVLARVSAMGSNLLLVRPGAPNQRFSAGGSVTSLIPADAEAIAKLDNIVVAVPEISSSVTVRGGRVDYSTQTTGTTADYPVAQRWDIARGTFFTAEDAASYAAVVVLGTTVATILFPDGEDPLGRFIIINNVPFQIIGVLAPKGANTGGRDMDDVMIVPITTGSLRIFGRRHVQSVTVAVADTSRIDQSETDVRALLTDRHGREDFQIRNMASLIETVSATANTMTVLLGSIAAISLLVGGIGVMNVMLMSVTERTREIGIRMATGAATRDILSQFMTEAFVISACGGIAGIALGFLAAWVTTLTGLSVQLTAGPVLLAFGCAVSTGFLFGLAPAIKASRLDPVVALANE</sequence>
<comment type="subcellular location">
    <subcellularLocation>
        <location evidence="1">Cell inner membrane</location>
        <topology evidence="1">Multi-pass membrane protein</topology>
    </subcellularLocation>
</comment>
<feature type="transmembrane region" description="Helical" evidence="14">
    <location>
        <begin position="415"/>
        <end position="433"/>
    </location>
</feature>
<gene>
    <name evidence="16" type="ORF">C7450_104330</name>
</gene>
<evidence type="ECO:0000256" key="8">
    <source>
        <dbReference type="ARBA" id="ARBA00022967"/>
    </source>
</evidence>
<dbReference type="OrthoDB" id="9770036at2"/>
<comment type="similarity">
    <text evidence="12">Belongs to the ABC transporter superfamily. Macrolide exporter (TC 3.A.1.122) family.</text>
</comment>
<evidence type="ECO:0000256" key="2">
    <source>
        <dbReference type="ARBA" id="ARBA00022448"/>
    </source>
</evidence>
<dbReference type="EMBL" id="QJJK01000004">
    <property type="protein sequence ID" value="PXW60277.1"/>
    <property type="molecule type" value="Genomic_DNA"/>
</dbReference>
<proteinExistence type="inferred from homology"/>
<feature type="transmembrane region" description="Helical" evidence="14">
    <location>
        <begin position="292"/>
        <end position="312"/>
    </location>
</feature>
<accession>A0A2V3U902</accession>
<evidence type="ECO:0000256" key="9">
    <source>
        <dbReference type="ARBA" id="ARBA00022989"/>
    </source>
</evidence>
<dbReference type="InterPro" id="IPR003593">
    <property type="entry name" value="AAA+_ATPase"/>
</dbReference>
<dbReference type="Pfam" id="PF12704">
    <property type="entry name" value="MacB_PCD"/>
    <property type="match status" value="1"/>
</dbReference>
<evidence type="ECO:0000256" key="4">
    <source>
        <dbReference type="ARBA" id="ARBA00022519"/>
    </source>
</evidence>
<dbReference type="InterPro" id="IPR017871">
    <property type="entry name" value="ABC_transporter-like_CS"/>
</dbReference>
<dbReference type="Pfam" id="PF00005">
    <property type="entry name" value="ABC_tran"/>
    <property type="match status" value="1"/>
</dbReference>
<keyword evidence="4" id="KW-0997">Cell inner membrane</keyword>
<dbReference type="RefSeq" id="WP_110374603.1">
    <property type="nucleotide sequence ID" value="NZ_JAHBRY010000001.1"/>
</dbReference>
<evidence type="ECO:0000256" key="6">
    <source>
        <dbReference type="ARBA" id="ARBA00022741"/>
    </source>
</evidence>
<dbReference type="Proteomes" id="UP000248021">
    <property type="component" value="Unassembled WGS sequence"/>
</dbReference>
<dbReference type="AlphaFoldDB" id="A0A2V3U902"/>
<keyword evidence="6" id="KW-0547">Nucleotide-binding</keyword>
<evidence type="ECO:0000313" key="16">
    <source>
        <dbReference type="EMBL" id="PXW60277.1"/>
    </source>
</evidence>
<dbReference type="Gene3D" id="3.40.50.300">
    <property type="entry name" value="P-loop containing nucleotide triphosphate hydrolases"/>
    <property type="match status" value="1"/>
</dbReference>
<evidence type="ECO:0000256" key="7">
    <source>
        <dbReference type="ARBA" id="ARBA00022840"/>
    </source>
</evidence>
<dbReference type="CDD" id="cd03255">
    <property type="entry name" value="ABC_MJ0796_LolCDE_FtsE"/>
    <property type="match status" value="1"/>
</dbReference>
<keyword evidence="2" id="KW-0813">Transport</keyword>
<dbReference type="InterPro" id="IPR050250">
    <property type="entry name" value="Macrolide_Exporter_MacB"/>
</dbReference>
<comment type="caution">
    <text evidence="16">The sequence shown here is derived from an EMBL/GenBank/DDBJ whole genome shotgun (WGS) entry which is preliminary data.</text>
</comment>
<keyword evidence="5 14" id="KW-0812">Transmembrane</keyword>
<evidence type="ECO:0000256" key="13">
    <source>
        <dbReference type="ARBA" id="ARBA00041199"/>
    </source>
</evidence>
<keyword evidence="7 16" id="KW-0067">ATP-binding</keyword>
<evidence type="ECO:0000256" key="10">
    <source>
        <dbReference type="ARBA" id="ARBA00023136"/>
    </source>
</evidence>
<dbReference type="InterPro" id="IPR017911">
    <property type="entry name" value="MacB-like_ATP-bd"/>
</dbReference>
<dbReference type="GO" id="GO:0022857">
    <property type="term" value="F:transmembrane transporter activity"/>
    <property type="evidence" value="ECO:0007669"/>
    <property type="project" value="TreeGrafter"/>
</dbReference>
<dbReference type="PANTHER" id="PTHR30572:SF14">
    <property type="entry name" value="MACROLIDE EXPORT ATP-BINDING_PERMEASE PROTEIN MACB"/>
    <property type="match status" value="1"/>
</dbReference>
<evidence type="ECO:0000256" key="5">
    <source>
        <dbReference type="ARBA" id="ARBA00022692"/>
    </source>
</evidence>
<dbReference type="GO" id="GO:0098796">
    <property type="term" value="C:membrane protein complex"/>
    <property type="evidence" value="ECO:0007669"/>
    <property type="project" value="UniProtKB-ARBA"/>
</dbReference>
<protein>
    <recommendedName>
        <fullName evidence="13">Pyoverdine export ATP-binding/permease protein PvdT</fullName>
    </recommendedName>
</protein>
<dbReference type="GO" id="GO:0016887">
    <property type="term" value="F:ATP hydrolysis activity"/>
    <property type="evidence" value="ECO:0007669"/>
    <property type="project" value="InterPro"/>
</dbReference>
<dbReference type="SMART" id="SM00382">
    <property type="entry name" value="AAA"/>
    <property type="match status" value="1"/>
</dbReference>
<reference evidence="16 17" key="1">
    <citation type="submission" date="2018-05" db="EMBL/GenBank/DDBJ databases">
        <title>Genomic Encyclopedia of Type Strains, Phase IV (KMG-IV): sequencing the most valuable type-strain genomes for metagenomic binning, comparative biology and taxonomic classification.</title>
        <authorList>
            <person name="Goeker M."/>
        </authorList>
    </citation>
    <scope>NUCLEOTIDE SEQUENCE [LARGE SCALE GENOMIC DNA]</scope>
    <source>
        <strain evidence="16 17">DSM 6462</strain>
    </source>
</reference>
<dbReference type="InterPro" id="IPR003439">
    <property type="entry name" value="ABC_transporter-like_ATP-bd"/>
</dbReference>
<dbReference type="PROSITE" id="PS00211">
    <property type="entry name" value="ABC_TRANSPORTER_1"/>
    <property type="match status" value="1"/>
</dbReference>
<evidence type="ECO:0000256" key="14">
    <source>
        <dbReference type="SAM" id="Phobius"/>
    </source>
</evidence>
<dbReference type="InterPro" id="IPR027417">
    <property type="entry name" value="P-loop_NTPase"/>
</dbReference>
<dbReference type="PROSITE" id="PS50893">
    <property type="entry name" value="ABC_TRANSPORTER_2"/>
    <property type="match status" value="1"/>
</dbReference>
<keyword evidence="17" id="KW-1185">Reference proteome</keyword>
<evidence type="ECO:0000259" key="15">
    <source>
        <dbReference type="PROSITE" id="PS50893"/>
    </source>
</evidence>
<keyword evidence="3" id="KW-1003">Cell membrane</keyword>
<feature type="transmembrane region" description="Helical" evidence="14">
    <location>
        <begin position="544"/>
        <end position="566"/>
    </location>
</feature>
<feature type="transmembrane region" description="Helical" evidence="14">
    <location>
        <begin position="597"/>
        <end position="618"/>
    </location>
</feature>
<keyword evidence="10 14" id="KW-0472">Membrane</keyword>
<feature type="transmembrane region" description="Helical" evidence="14">
    <location>
        <begin position="630"/>
        <end position="650"/>
    </location>
</feature>
<evidence type="ECO:0000256" key="1">
    <source>
        <dbReference type="ARBA" id="ARBA00004429"/>
    </source>
</evidence>
<dbReference type="SUPFAM" id="SSF52540">
    <property type="entry name" value="P-loop containing nucleoside triphosphate hydrolases"/>
    <property type="match status" value="1"/>
</dbReference>
<dbReference type="GO" id="GO:0005886">
    <property type="term" value="C:plasma membrane"/>
    <property type="evidence" value="ECO:0007669"/>
    <property type="project" value="UniProtKB-SubCell"/>
</dbReference>
<evidence type="ECO:0000256" key="12">
    <source>
        <dbReference type="ARBA" id="ARBA00038388"/>
    </source>
</evidence>
<dbReference type="FunFam" id="3.40.50.300:FF:000032">
    <property type="entry name" value="Export ABC transporter ATP-binding protein"/>
    <property type="match status" value="1"/>
</dbReference>
<dbReference type="GO" id="GO:0046677">
    <property type="term" value="P:response to antibiotic"/>
    <property type="evidence" value="ECO:0007669"/>
    <property type="project" value="UniProtKB-KW"/>
</dbReference>
<dbReference type="InterPro" id="IPR025857">
    <property type="entry name" value="MacB_PCD"/>
</dbReference>
<keyword evidence="11" id="KW-0046">Antibiotic resistance</keyword>